<evidence type="ECO:0008006" key="3">
    <source>
        <dbReference type="Google" id="ProtNLM"/>
    </source>
</evidence>
<proteinExistence type="predicted"/>
<evidence type="ECO:0000313" key="2">
    <source>
        <dbReference type="Proteomes" id="UP001237011"/>
    </source>
</evidence>
<protein>
    <recommendedName>
        <fullName evidence="3">ICEF Integrative Conjugal Element-II</fullName>
    </recommendedName>
</protein>
<dbReference type="InterPro" id="IPR041073">
    <property type="entry name" value="MobL"/>
</dbReference>
<name>A0ABY9H9G2_9MOLU</name>
<dbReference type="Proteomes" id="UP001237011">
    <property type="component" value="Chromosome"/>
</dbReference>
<gene>
    <name evidence="1" type="ORF">Q8852_02790</name>
</gene>
<dbReference type="Pfam" id="PF18555">
    <property type="entry name" value="MobL"/>
    <property type="match status" value="1"/>
</dbReference>
<dbReference type="EMBL" id="CP132191">
    <property type="protein sequence ID" value="WLP85224.1"/>
    <property type="molecule type" value="Genomic_DNA"/>
</dbReference>
<keyword evidence="2" id="KW-1185">Reference proteome</keyword>
<organism evidence="1 2">
    <name type="scientific">Mycoplasma seminis</name>
    <dbReference type="NCBI Taxonomy" id="512749"/>
    <lineage>
        <taxon>Bacteria</taxon>
        <taxon>Bacillati</taxon>
        <taxon>Mycoplasmatota</taxon>
        <taxon>Mollicutes</taxon>
        <taxon>Mycoplasmataceae</taxon>
        <taxon>Mycoplasma</taxon>
    </lineage>
</organism>
<sequence length="409" mass="48357">MQANDNYYTSLEFAKYGTEKKLLKGQKEIHNWEFYTSGTFLNYITRSDAVYIQNDFENTLTLKQDFINSNLSFKQWYASKSKYSRNSNASGAYKLFNDAKDISLEDMKQELSGISKQQHIWEMIINLGKDGEDLFFVDKNKWADVLNKTLPKLLKKNNLSASNVNGYWAIHCNTGNPHIHLSFWEKAPSIQKGDEYIYKPKGAFNKASLTMFEKIFKAEITSNAKLEEIRDNKKQIWEKRKDIKKELKNSLEEMNKELMCLSKVKAIKKELDGKNNKTFANLSEENKQNVLEIFQFLLNSNQEFKQIVENYQKSLGEIENKTYPNDFLKQYVDNFLSKENSEFSSQIGNIICKSISAMQEKDTWNYFLPKKRKSELDWLIKRWEWEANRMLWIKEQKSLRRFEKEILNN</sequence>
<reference evidence="1" key="1">
    <citation type="submission" date="2023-08" db="EMBL/GenBank/DDBJ databases">
        <title>Complete genome sequence of Mycoplasma seminis 2200.</title>
        <authorList>
            <person name="Spergser J."/>
        </authorList>
    </citation>
    <scope>NUCLEOTIDE SEQUENCE [LARGE SCALE GENOMIC DNA]</scope>
    <source>
        <strain evidence="1">2200</strain>
    </source>
</reference>
<accession>A0ABY9H9G2</accession>
<dbReference type="RefSeq" id="WP_305937661.1">
    <property type="nucleotide sequence ID" value="NZ_CP132191.1"/>
</dbReference>
<evidence type="ECO:0000313" key="1">
    <source>
        <dbReference type="EMBL" id="WLP85224.1"/>
    </source>
</evidence>